<dbReference type="RefSeq" id="WP_160364938.1">
    <property type="nucleotide sequence ID" value="NZ_JACEIB010000001.1"/>
</dbReference>
<evidence type="ECO:0000259" key="3">
    <source>
        <dbReference type="Pfam" id="PF01757"/>
    </source>
</evidence>
<evidence type="ECO:0000256" key="1">
    <source>
        <dbReference type="SAM" id="MobiDB-lite"/>
    </source>
</evidence>
<dbReference type="GO" id="GO:0016747">
    <property type="term" value="F:acyltransferase activity, transferring groups other than amino-acyl groups"/>
    <property type="evidence" value="ECO:0007669"/>
    <property type="project" value="InterPro"/>
</dbReference>
<sequence>MNRPELRPLTSIRGFFAWAVVLYHVRLACLGWMPLPVVHVLAKGYLAVDVFFLLSGFVIWLNYGERLRGRRAAADFLVRRIARIWPLHAAMLLFALALAGLLLATGRLAWNFPFAELPLHVLMIQNWGFTPRLSWNNPAWSISCEWAAYLLLPLAVWLVPAKRLPTWMLTIAALVPLLLLFALLRTTGDPSLGQDIVRFGLPRCLAEFACGAMLCALWKRWRGDPRAEIGCAIAGVTALAAWAMGAPEILVFPLASATLLLALALGAERARHPLSGRAIHWLGEISYATYLSHFLLFFAVKLVLVKDEHDAEPWVIALYLALVLAASAALYHGIERPAQRRMLRRWTQKPVRAEPAEALPFSPHRGKKEGQPFDKLRANGG</sequence>
<protein>
    <submittedName>
        <fullName evidence="4">Acyltransferase</fullName>
    </submittedName>
</protein>
<gene>
    <name evidence="4" type="ORF">HZF05_01960</name>
</gene>
<dbReference type="PANTHER" id="PTHR23028:SF53">
    <property type="entry name" value="ACYL_TRANSF_3 DOMAIN-CONTAINING PROTEIN"/>
    <property type="match status" value="1"/>
</dbReference>
<accession>A0A838L2V5</accession>
<proteinExistence type="predicted"/>
<dbReference type="InterPro" id="IPR002656">
    <property type="entry name" value="Acyl_transf_3_dom"/>
</dbReference>
<feature type="transmembrane region" description="Helical" evidence="2">
    <location>
        <begin position="139"/>
        <end position="159"/>
    </location>
</feature>
<feature type="transmembrane region" description="Helical" evidence="2">
    <location>
        <begin position="227"/>
        <end position="244"/>
    </location>
</feature>
<organism evidence="4 5">
    <name type="scientific">Sphingomonas chungangi</name>
    <dbReference type="NCBI Taxonomy" id="2683589"/>
    <lineage>
        <taxon>Bacteria</taxon>
        <taxon>Pseudomonadati</taxon>
        <taxon>Pseudomonadota</taxon>
        <taxon>Alphaproteobacteria</taxon>
        <taxon>Sphingomonadales</taxon>
        <taxon>Sphingomonadaceae</taxon>
        <taxon>Sphingomonas</taxon>
    </lineage>
</organism>
<keyword evidence="4" id="KW-0012">Acyltransferase</keyword>
<keyword evidence="2" id="KW-1133">Transmembrane helix</keyword>
<feature type="domain" description="Acyltransferase 3" evidence="3">
    <location>
        <begin position="12"/>
        <end position="331"/>
    </location>
</feature>
<dbReference type="PANTHER" id="PTHR23028">
    <property type="entry name" value="ACETYLTRANSFERASE"/>
    <property type="match status" value="1"/>
</dbReference>
<evidence type="ECO:0000256" key="2">
    <source>
        <dbReference type="SAM" id="Phobius"/>
    </source>
</evidence>
<feature type="transmembrane region" description="Helical" evidence="2">
    <location>
        <begin position="196"/>
        <end position="218"/>
    </location>
</feature>
<feature type="region of interest" description="Disordered" evidence="1">
    <location>
        <begin position="354"/>
        <end position="381"/>
    </location>
</feature>
<feature type="transmembrane region" description="Helical" evidence="2">
    <location>
        <begin position="166"/>
        <end position="184"/>
    </location>
</feature>
<reference evidence="4 5" key="1">
    <citation type="submission" date="2020-07" db="EMBL/GenBank/DDBJ databases">
        <authorList>
            <person name="Sun Q."/>
        </authorList>
    </citation>
    <scope>NUCLEOTIDE SEQUENCE [LARGE SCALE GENOMIC DNA]</scope>
    <source>
        <strain evidence="4 5">CGMCC 1.13654</strain>
    </source>
</reference>
<evidence type="ECO:0000313" key="4">
    <source>
        <dbReference type="EMBL" id="MBA2932852.1"/>
    </source>
</evidence>
<dbReference type="Proteomes" id="UP000570166">
    <property type="component" value="Unassembled WGS sequence"/>
</dbReference>
<keyword evidence="2" id="KW-0812">Transmembrane</keyword>
<keyword evidence="2" id="KW-0472">Membrane</keyword>
<dbReference type="GO" id="GO:0016020">
    <property type="term" value="C:membrane"/>
    <property type="evidence" value="ECO:0007669"/>
    <property type="project" value="TreeGrafter"/>
</dbReference>
<feature type="transmembrane region" description="Helical" evidence="2">
    <location>
        <begin position="287"/>
        <end position="304"/>
    </location>
</feature>
<feature type="transmembrane region" description="Helical" evidence="2">
    <location>
        <begin position="12"/>
        <end position="33"/>
    </location>
</feature>
<dbReference type="AlphaFoldDB" id="A0A838L2V5"/>
<dbReference type="InterPro" id="IPR050879">
    <property type="entry name" value="Acyltransferase_3"/>
</dbReference>
<keyword evidence="4" id="KW-0808">Transferase</keyword>
<dbReference type="Pfam" id="PF01757">
    <property type="entry name" value="Acyl_transf_3"/>
    <property type="match status" value="1"/>
</dbReference>
<feature type="transmembrane region" description="Helical" evidence="2">
    <location>
        <begin position="84"/>
        <end position="104"/>
    </location>
</feature>
<feature type="transmembrane region" description="Helical" evidence="2">
    <location>
        <begin position="250"/>
        <end position="267"/>
    </location>
</feature>
<feature type="transmembrane region" description="Helical" evidence="2">
    <location>
        <begin position="45"/>
        <end position="63"/>
    </location>
</feature>
<feature type="transmembrane region" description="Helical" evidence="2">
    <location>
        <begin position="316"/>
        <end position="334"/>
    </location>
</feature>
<keyword evidence="5" id="KW-1185">Reference proteome</keyword>
<evidence type="ECO:0000313" key="5">
    <source>
        <dbReference type="Proteomes" id="UP000570166"/>
    </source>
</evidence>
<feature type="compositionally biased region" description="Basic and acidic residues" evidence="1">
    <location>
        <begin position="368"/>
        <end position="381"/>
    </location>
</feature>
<comment type="caution">
    <text evidence="4">The sequence shown here is derived from an EMBL/GenBank/DDBJ whole genome shotgun (WGS) entry which is preliminary data.</text>
</comment>
<dbReference type="GO" id="GO:0009103">
    <property type="term" value="P:lipopolysaccharide biosynthetic process"/>
    <property type="evidence" value="ECO:0007669"/>
    <property type="project" value="TreeGrafter"/>
</dbReference>
<name>A0A838L2V5_9SPHN</name>
<dbReference type="EMBL" id="JACEIB010000001">
    <property type="protein sequence ID" value="MBA2932852.1"/>
    <property type="molecule type" value="Genomic_DNA"/>
</dbReference>